<keyword evidence="3" id="KW-1185">Reference proteome</keyword>
<gene>
    <name evidence="2" type="ORF">NBRC116598_15180</name>
</gene>
<protein>
    <submittedName>
        <fullName evidence="2">DUF2306 domain-containing protein</fullName>
    </submittedName>
</protein>
<keyword evidence="1" id="KW-0812">Transmembrane</keyword>
<dbReference type="Pfam" id="PF10067">
    <property type="entry name" value="DUF2306"/>
    <property type="match status" value="1"/>
</dbReference>
<dbReference type="Proteomes" id="UP001441944">
    <property type="component" value="Unassembled WGS sequence"/>
</dbReference>
<proteinExistence type="predicted"/>
<dbReference type="InterPro" id="IPR018750">
    <property type="entry name" value="DUF2306_membrane"/>
</dbReference>
<dbReference type="RefSeq" id="WP_353398556.1">
    <property type="nucleotide sequence ID" value="NZ_BAABWU010000004.1"/>
</dbReference>
<keyword evidence="1" id="KW-0472">Membrane</keyword>
<feature type="transmembrane region" description="Helical" evidence="1">
    <location>
        <begin position="13"/>
        <end position="35"/>
    </location>
</feature>
<feature type="transmembrane region" description="Helical" evidence="1">
    <location>
        <begin position="42"/>
        <end position="61"/>
    </location>
</feature>
<evidence type="ECO:0000313" key="3">
    <source>
        <dbReference type="Proteomes" id="UP001441944"/>
    </source>
</evidence>
<evidence type="ECO:0000313" key="2">
    <source>
        <dbReference type="EMBL" id="GAA6196074.1"/>
    </source>
</evidence>
<dbReference type="EMBL" id="BAABWU010000004">
    <property type="protein sequence ID" value="GAA6196074.1"/>
    <property type="molecule type" value="Genomic_DNA"/>
</dbReference>
<feature type="transmembrane region" description="Helical" evidence="1">
    <location>
        <begin position="67"/>
        <end position="90"/>
    </location>
</feature>
<sequence>MTFSPLFSAPWPIQVHACAALALIPLTIALFTLVRGNRLHRVLGWAWVLLMACVALSSFWIQEIQLIGGFSSIHLLSLVTLVSLVVAVSAARGKRRGRHRRVMTWLTYGSLTAAGVFTLLPGRLMHAVVFGL</sequence>
<accession>A0ABQ0AJS0</accession>
<comment type="caution">
    <text evidence="2">The sequence shown here is derived from an EMBL/GenBank/DDBJ whole genome shotgun (WGS) entry which is preliminary data.</text>
</comment>
<feature type="transmembrane region" description="Helical" evidence="1">
    <location>
        <begin position="102"/>
        <end position="120"/>
    </location>
</feature>
<reference evidence="2 3" key="1">
    <citation type="submission" date="2024-04" db="EMBL/GenBank/DDBJ databases">
        <title>Draft genome sequence of Pseudophaeobacter arcticus NBRC 116598.</title>
        <authorList>
            <person name="Miyakawa T."/>
            <person name="Kusuya Y."/>
            <person name="Miura T."/>
        </authorList>
    </citation>
    <scope>NUCLEOTIDE SEQUENCE [LARGE SCALE GENOMIC DNA]</scope>
    <source>
        <strain evidence="2 3">SU-CL00105</strain>
    </source>
</reference>
<evidence type="ECO:0000256" key="1">
    <source>
        <dbReference type="SAM" id="Phobius"/>
    </source>
</evidence>
<organism evidence="2 3">
    <name type="scientific">Pseudophaeobacter arcticus</name>
    <dbReference type="NCBI Taxonomy" id="385492"/>
    <lineage>
        <taxon>Bacteria</taxon>
        <taxon>Pseudomonadati</taxon>
        <taxon>Pseudomonadota</taxon>
        <taxon>Alphaproteobacteria</taxon>
        <taxon>Rhodobacterales</taxon>
        <taxon>Paracoccaceae</taxon>
        <taxon>Pseudophaeobacter</taxon>
    </lineage>
</organism>
<keyword evidence="1" id="KW-1133">Transmembrane helix</keyword>
<name>A0ABQ0AJS0_9RHOB</name>